<dbReference type="Proteomes" id="UP000676565">
    <property type="component" value="Unassembled WGS sequence"/>
</dbReference>
<keyword evidence="2" id="KW-1185">Reference proteome</keyword>
<dbReference type="InterPro" id="IPR016024">
    <property type="entry name" value="ARM-type_fold"/>
</dbReference>
<gene>
    <name evidence="1" type="ORF">J8F10_20815</name>
</gene>
<dbReference type="Gene3D" id="1.25.40.290">
    <property type="entry name" value="ARM repeat domains"/>
    <property type="match status" value="1"/>
</dbReference>
<evidence type="ECO:0000313" key="2">
    <source>
        <dbReference type="Proteomes" id="UP000676565"/>
    </source>
</evidence>
<proteinExistence type="predicted"/>
<reference evidence="1 2" key="1">
    <citation type="submission" date="2021-04" db="EMBL/GenBank/DDBJ databases">
        <authorList>
            <person name="Ivanova A."/>
        </authorList>
    </citation>
    <scope>NUCLEOTIDE SEQUENCE [LARGE SCALE GENOMIC DNA]</scope>
    <source>
        <strain evidence="1 2">G18</strain>
    </source>
</reference>
<dbReference type="InterPro" id="IPR014825">
    <property type="entry name" value="DNA_alkylation"/>
</dbReference>
<dbReference type="RefSeq" id="WP_210657012.1">
    <property type="nucleotide sequence ID" value="NZ_JAGKQQ010000001.1"/>
</dbReference>
<dbReference type="SUPFAM" id="SSF48371">
    <property type="entry name" value="ARM repeat"/>
    <property type="match status" value="1"/>
</dbReference>
<comment type="caution">
    <text evidence="1">The sequence shown here is derived from an EMBL/GenBank/DDBJ whole genome shotgun (WGS) entry which is preliminary data.</text>
</comment>
<sequence>MDEVRKGVSRRADISPELLAQLNAGTTASATLAEGLAIDFAALLVAAVPDVPADLVAVVREMASEGVTRRMDAVGEVLLRHLTLDGLPAIAEHPSDTVRGWACYVIGRAPKLKLNTKLTLIRPLADDRHFGVREWAWMAIRPHLAKNVGHAVKALEPWARDPSPNVRRFASEATRPRGVWCAHIEALKQNPELALPLLEPLKADPAKYVQDSVGNWLNDAAKSQPAWVKALCARWQGESPTDATARISQRALRNVGGGK</sequence>
<protein>
    <submittedName>
        <fullName evidence="1">DNA alkylation repair protein</fullName>
    </submittedName>
</protein>
<evidence type="ECO:0000313" key="1">
    <source>
        <dbReference type="EMBL" id="MBP3957700.1"/>
    </source>
</evidence>
<dbReference type="EMBL" id="JAGKQQ010000001">
    <property type="protein sequence ID" value="MBP3957700.1"/>
    <property type="molecule type" value="Genomic_DNA"/>
</dbReference>
<name>A0ABS5BVE6_9BACT</name>
<dbReference type="Pfam" id="PF08713">
    <property type="entry name" value="DNA_alkylation"/>
    <property type="match status" value="1"/>
</dbReference>
<accession>A0ABS5BVE6</accession>
<organism evidence="1 2">
    <name type="scientific">Gemmata palustris</name>
    <dbReference type="NCBI Taxonomy" id="2822762"/>
    <lineage>
        <taxon>Bacteria</taxon>
        <taxon>Pseudomonadati</taxon>
        <taxon>Planctomycetota</taxon>
        <taxon>Planctomycetia</taxon>
        <taxon>Gemmatales</taxon>
        <taxon>Gemmataceae</taxon>
        <taxon>Gemmata</taxon>
    </lineage>
</organism>